<keyword evidence="9" id="KW-0966">Cell projection</keyword>
<keyword evidence="6" id="KW-0969">Cilium</keyword>
<dbReference type="GO" id="GO:0005930">
    <property type="term" value="C:axoneme"/>
    <property type="evidence" value="ECO:0007669"/>
    <property type="project" value="UniProtKB-SubCell"/>
</dbReference>
<protein>
    <recommendedName>
        <fullName evidence="11">Dynein light chain</fullName>
    </recommendedName>
</protein>
<proteinExistence type="inferred from homology"/>
<evidence type="ECO:0000256" key="8">
    <source>
        <dbReference type="ARBA" id="ARBA00023212"/>
    </source>
</evidence>
<dbReference type="OrthoDB" id="6506078at2759"/>
<dbReference type="GO" id="GO:0007017">
    <property type="term" value="P:microtubule-based process"/>
    <property type="evidence" value="ECO:0007669"/>
    <property type="project" value="InterPro"/>
</dbReference>
<dbReference type="FunFam" id="3.30.740.10:FF:000002">
    <property type="entry name" value="Dynein light chain"/>
    <property type="match status" value="1"/>
</dbReference>
<keyword evidence="13" id="KW-1185">Reference proteome</keyword>
<keyword evidence="7 11" id="KW-0505">Motor protein</keyword>
<evidence type="ECO:0000256" key="11">
    <source>
        <dbReference type="RuleBase" id="RU365010"/>
    </source>
</evidence>
<sequence>MAMELPPFNIEDFSKWKSGNAVIQETDMDDFMKTEAKDIISTAIEKASGATGINVEFACKFVKDSMDRQFGPCWHCVMGEGFSFEVTRQAKTTLYMYYAGKIAVLLFKC</sequence>
<dbReference type="InterPro" id="IPR037177">
    <property type="entry name" value="DLC_sf"/>
</dbReference>
<evidence type="ECO:0000256" key="4">
    <source>
        <dbReference type="ARBA" id="ARBA00022701"/>
    </source>
</evidence>
<organism evidence="12 13">
    <name type="scientific">Halteria grandinella</name>
    <dbReference type="NCBI Taxonomy" id="5974"/>
    <lineage>
        <taxon>Eukaryota</taxon>
        <taxon>Sar</taxon>
        <taxon>Alveolata</taxon>
        <taxon>Ciliophora</taxon>
        <taxon>Intramacronucleata</taxon>
        <taxon>Spirotrichea</taxon>
        <taxon>Stichotrichia</taxon>
        <taxon>Sporadotrichida</taxon>
        <taxon>Halteriidae</taxon>
        <taxon>Halteria</taxon>
    </lineage>
</organism>
<evidence type="ECO:0000256" key="5">
    <source>
        <dbReference type="ARBA" id="ARBA00023017"/>
    </source>
</evidence>
<evidence type="ECO:0000256" key="3">
    <source>
        <dbReference type="ARBA" id="ARBA00022490"/>
    </source>
</evidence>
<comment type="subcellular location">
    <subcellularLocation>
        <location evidence="1">Cytoplasm</location>
        <location evidence="1">Cytoskeleton</location>
        <location evidence="1">Cilium axoneme</location>
    </subcellularLocation>
</comment>
<dbReference type="PANTHER" id="PTHR11886">
    <property type="entry name" value="DYNEIN LIGHT CHAIN"/>
    <property type="match status" value="1"/>
</dbReference>
<dbReference type="Pfam" id="PF01221">
    <property type="entry name" value="Dynein_light"/>
    <property type="match status" value="1"/>
</dbReference>
<keyword evidence="8 11" id="KW-0206">Cytoskeleton</keyword>
<evidence type="ECO:0000256" key="7">
    <source>
        <dbReference type="ARBA" id="ARBA00023175"/>
    </source>
</evidence>
<accession>A0A8J8NJ26</accession>
<evidence type="ECO:0000313" key="12">
    <source>
        <dbReference type="EMBL" id="TNV75643.1"/>
    </source>
</evidence>
<comment type="function">
    <text evidence="10">Force generating protein of respiratory cilia. Produces force towards the minus ends of microtubules. Dynein has ATPase activity.</text>
</comment>
<dbReference type="Gene3D" id="3.30.740.10">
    <property type="entry name" value="Protein Inhibitor Of Neuronal Nitric Oxide Synthase"/>
    <property type="match status" value="1"/>
</dbReference>
<evidence type="ECO:0000313" key="13">
    <source>
        <dbReference type="Proteomes" id="UP000785679"/>
    </source>
</evidence>
<dbReference type="SMART" id="SM01375">
    <property type="entry name" value="Dynein_light"/>
    <property type="match status" value="1"/>
</dbReference>
<keyword evidence="5 11" id="KW-0243">Dynein</keyword>
<dbReference type="GO" id="GO:0005874">
    <property type="term" value="C:microtubule"/>
    <property type="evidence" value="ECO:0007669"/>
    <property type="project" value="UniProtKB-KW"/>
</dbReference>
<evidence type="ECO:0000256" key="10">
    <source>
        <dbReference type="ARBA" id="ARBA00057688"/>
    </source>
</evidence>
<reference evidence="12" key="1">
    <citation type="submission" date="2019-06" db="EMBL/GenBank/DDBJ databases">
        <authorList>
            <person name="Zheng W."/>
        </authorList>
    </citation>
    <scope>NUCLEOTIDE SEQUENCE</scope>
    <source>
        <strain evidence="12">QDHG01</strain>
    </source>
</reference>
<evidence type="ECO:0000256" key="1">
    <source>
        <dbReference type="ARBA" id="ARBA00004430"/>
    </source>
</evidence>
<evidence type="ECO:0000256" key="6">
    <source>
        <dbReference type="ARBA" id="ARBA00023069"/>
    </source>
</evidence>
<dbReference type="CDD" id="cd21453">
    <property type="entry name" value="DLC-like_DNAL4"/>
    <property type="match status" value="1"/>
</dbReference>
<dbReference type="InterPro" id="IPR001372">
    <property type="entry name" value="Dynein_light_chain_typ-1/2"/>
</dbReference>
<keyword evidence="3 11" id="KW-0963">Cytoplasm</keyword>
<comment type="subunit">
    <text evidence="2">Consists of at least two heavy chains and a number of intermediate and light chains.</text>
</comment>
<dbReference type="Proteomes" id="UP000785679">
    <property type="component" value="Unassembled WGS sequence"/>
</dbReference>
<dbReference type="AlphaFoldDB" id="A0A8J8NJ26"/>
<name>A0A8J8NJ26_HALGN</name>
<dbReference type="GO" id="GO:0030286">
    <property type="term" value="C:dynein complex"/>
    <property type="evidence" value="ECO:0007669"/>
    <property type="project" value="UniProtKB-KW"/>
</dbReference>
<keyword evidence="4 11" id="KW-0493">Microtubule</keyword>
<comment type="caution">
    <text evidence="12">The sequence shown here is derived from an EMBL/GenBank/DDBJ whole genome shotgun (WGS) entry which is preliminary data.</text>
</comment>
<gene>
    <name evidence="12" type="ORF">FGO68_gene362</name>
</gene>
<dbReference type="EMBL" id="RRYP01015146">
    <property type="protein sequence ID" value="TNV75643.1"/>
    <property type="molecule type" value="Genomic_DNA"/>
</dbReference>
<evidence type="ECO:0000256" key="9">
    <source>
        <dbReference type="ARBA" id="ARBA00023273"/>
    </source>
</evidence>
<evidence type="ECO:0000256" key="2">
    <source>
        <dbReference type="ARBA" id="ARBA00011655"/>
    </source>
</evidence>
<dbReference type="PANTHER" id="PTHR11886:SF2">
    <property type="entry name" value="DYNEIN AXONEMAL LIGHT CHAIN 4"/>
    <property type="match status" value="1"/>
</dbReference>
<comment type="similarity">
    <text evidence="11">Belongs to the dynein light chain family.</text>
</comment>
<dbReference type="SUPFAM" id="SSF54648">
    <property type="entry name" value="DLC"/>
    <property type="match status" value="1"/>
</dbReference>